<name>A0A0V0ID61_SOLCH</name>
<reference evidence="1" key="1">
    <citation type="submission" date="2015-12" db="EMBL/GenBank/DDBJ databases">
        <title>Gene expression during late stages of embryo sac development: a critical building block for successful pollen-pistil interactions.</title>
        <authorList>
            <person name="Liu Y."/>
            <person name="Joly V."/>
            <person name="Sabar M."/>
            <person name="Matton D.P."/>
        </authorList>
    </citation>
    <scope>NUCLEOTIDE SEQUENCE</scope>
</reference>
<sequence>MGYAQFTTLNFSMDRSLVLKWRRAERWAGYPLCFEPCAPGHQEFLVYKRNLDLSSRDIHLGSWRVYLCQALPQSQNNLNPSQNTKVCPFQHFTLNINYYLTTFSHFIPLFLTPLPDYI</sequence>
<accession>A0A0V0ID61</accession>
<protein>
    <submittedName>
        <fullName evidence="1">Putative ovule protein</fullName>
    </submittedName>
</protein>
<evidence type="ECO:0000313" key="1">
    <source>
        <dbReference type="EMBL" id="JAP30433.1"/>
    </source>
</evidence>
<organism evidence="1">
    <name type="scientific">Solanum chacoense</name>
    <name type="common">Chaco potato</name>
    <dbReference type="NCBI Taxonomy" id="4108"/>
    <lineage>
        <taxon>Eukaryota</taxon>
        <taxon>Viridiplantae</taxon>
        <taxon>Streptophyta</taxon>
        <taxon>Embryophyta</taxon>
        <taxon>Tracheophyta</taxon>
        <taxon>Spermatophyta</taxon>
        <taxon>Magnoliopsida</taxon>
        <taxon>eudicotyledons</taxon>
        <taxon>Gunneridae</taxon>
        <taxon>Pentapetalae</taxon>
        <taxon>asterids</taxon>
        <taxon>lamiids</taxon>
        <taxon>Solanales</taxon>
        <taxon>Solanaceae</taxon>
        <taxon>Solanoideae</taxon>
        <taxon>Solaneae</taxon>
        <taxon>Solanum</taxon>
    </lineage>
</organism>
<dbReference type="AlphaFoldDB" id="A0A0V0ID61"/>
<dbReference type="EMBL" id="GEDG01008073">
    <property type="protein sequence ID" value="JAP30433.1"/>
    <property type="molecule type" value="Transcribed_RNA"/>
</dbReference>
<proteinExistence type="predicted"/>